<name>A0AAD7AK19_9AGAR</name>
<proteinExistence type="predicted"/>
<sequence length="284" mass="29669">MPSPSTRLTASRHDANARTPFANPTHDTSLPHLARVQCNCQRVFGDCLIQILECGVHAMLPPDSSQSHLDPRLLLTNPHIQGKEIEGGARTGARVGVGVGVERNGCKDGMASRTTQTRWKRRGVGVRCAPPASSLPWPPLPASPATPCCVSTFATPVPWPTALGETSSFLYYPAAAPRTPASAVARLAPPVLPSPPPASAAPAPSLARCTADVDGVQHPRGNRSCVGSDPTSRSFAGSSSGSSTSFPFCSAPPLTTPTASSAPTATRLASARWAHPCYTSRFLH</sequence>
<feature type="region of interest" description="Disordered" evidence="1">
    <location>
        <begin position="219"/>
        <end position="244"/>
    </location>
</feature>
<dbReference type="AlphaFoldDB" id="A0AAD7AK19"/>
<evidence type="ECO:0000313" key="3">
    <source>
        <dbReference type="Proteomes" id="UP001218218"/>
    </source>
</evidence>
<dbReference type="EMBL" id="JARIHO010000005">
    <property type="protein sequence ID" value="KAJ7361182.1"/>
    <property type="molecule type" value="Genomic_DNA"/>
</dbReference>
<evidence type="ECO:0000256" key="1">
    <source>
        <dbReference type="SAM" id="MobiDB-lite"/>
    </source>
</evidence>
<protein>
    <submittedName>
        <fullName evidence="2">Uncharacterized protein</fullName>
    </submittedName>
</protein>
<dbReference type="Proteomes" id="UP001218218">
    <property type="component" value="Unassembled WGS sequence"/>
</dbReference>
<feature type="compositionally biased region" description="Low complexity" evidence="1">
    <location>
        <begin position="230"/>
        <end position="244"/>
    </location>
</feature>
<evidence type="ECO:0000313" key="2">
    <source>
        <dbReference type="EMBL" id="KAJ7361182.1"/>
    </source>
</evidence>
<comment type="caution">
    <text evidence="2">The sequence shown here is derived from an EMBL/GenBank/DDBJ whole genome shotgun (WGS) entry which is preliminary data.</text>
</comment>
<reference evidence="2" key="1">
    <citation type="submission" date="2023-03" db="EMBL/GenBank/DDBJ databases">
        <title>Massive genome expansion in bonnet fungi (Mycena s.s.) driven by repeated elements and novel gene families across ecological guilds.</title>
        <authorList>
            <consortium name="Lawrence Berkeley National Laboratory"/>
            <person name="Harder C.B."/>
            <person name="Miyauchi S."/>
            <person name="Viragh M."/>
            <person name="Kuo A."/>
            <person name="Thoen E."/>
            <person name="Andreopoulos B."/>
            <person name="Lu D."/>
            <person name="Skrede I."/>
            <person name="Drula E."/>
            <person name="Henrissat B."/>
            <person name="Morin E."/>
            <person name="Kohler A."/>
            <person name="Barry K."/>
            <person name="LaButti K."/>
            <person name="Morin E."/>
            <person name="Salamov A."/>
            <person name="Lipzen A."/>
            <person name="Mereny Z."/>
            <person name="Hegedus B."/>
            <person name="Baldrian P."/>
            <person name="Stursova M."/>
            <person name="Weitz H."/>
            <person name="Taylor A."/>
            <person name="Grigoriev I.V."/>
            <person name="Nagy L.G."/>
            <person name="Martin F."/>
            <person name="Kauserud H."/>
        </authorList>
    </citation>
    <scope>NUCLEOTIDE SEQUENCE</scope>
    <source>
        <strain evidence="2">CBHHK002</strain>
    </source>
</reference>
<accession>A0AAD7AK19</accession>
<feature type="region of interest" description="Disordered" evidence="1">
    <location>
        <begin position="1"/>
        <end position="28"/>
    </location>
</feature>
<keyword evidence="3" id="KW-1185">Reference proteome</keyword>
<organism evidence="2 3">
    <name type="scientific">Mycena albidolilacea</name>
    <dbReference type="NCBI Taxonomy" id="1033008"/>
    <lineage>
        <taxon>Eukaryota</taxon>
        <taxon>Fungi</taxon>
        <taxon>Dikarya</taxon>
        <taxon>Basidiomycota</taxon>
        <taxon>Agaricomycotina</taxon>
        <taxon>Agaricomycetes</taxon>
        <taxon>Agaricomycetidae</taxon>
        <taxon>Agaricales</taxon>
        <taxon>Marasmiineae</taxon>
        <taxon>Mycenaceae</taxon>
        <taxon>Mycena</taxon>
    </lineage>
</organism>
<gene>
    <name evidence="2" type="ORF">DFH08DRAFT_951789</name>
</gene>